<evidence type="ECO:0000259" key="2">
    <source>
        <dbReference type="Pfam" id="PF22622"/>
    </source>
</evidence>
<dbReference type="RefSeq" id="XP_008082066.1">
    <property type="nucleotide sequence ID" value="XM_008083875.1"/>
</dbReference>
<dbReference type="InterPro" id="IPR002539">
    <property type="entry name" value="MaoC-like_dom"/>
</dbReference>
<proteinExistence type="predicted"/>
<dbReference type="GO" id="GO:0003857">
    <property type="term" value="F:(3S)-3-hydroxyacyl-CoA dehydrogenase (NAD+) activity"/>
    <property type="evidence" value="ECO:0007669"/>
    <property type="project" value="TreeGrafter"/>
</dbReference>
<dbReference type="eggNOG" id="KOG1206">
    <property type="taxonomic scope" value="Eukaryota"/>
</dbReference>
<keyword evidence="4" id="KW-1185">Reference proteome</keyword>
<dbReference type="KEGG" id="glz:GLAREA_03622"/>
<dbReference type="GO" id="GO:0006635">
    <property type="term" value="P:fatty acid beta-oxidation"/>
    <property type="evidence" value="ECO:0007669"/>
    <property type="project" value="TreeGrafter"/>
</dbReference>
<dbReference type="STRING" id="1116229.S3CYH4"/>
<keyword evidence="3" id="KW-0413">Isomerase</keyword>
<dbReference type="Pfam" id="PF22622">
    <property type="entry name" value="MFE-2_hydrat-2_N"/>
    <property type="match status" value="1"/>
</dbReference>
<dbReference type="AlphaFoldDB" id="S3CYH4"/>
<feature type="domain" description="MaoC-like" evidence="1">
    <location>
        <begin position="195"/>
        <end position="286"/>
    </location>
</feature>
<dbReference type="HOGENOM" id="CLU_040078_3_0_1"/>
<reference evidence="3 4" key="1">
    <citation type="journal article" date="2013" name="BMC Genomics">
        <title>Genomics-driven discovery of the pneumocandin biosynthetic gene cluster in the fungus Glarea lozoyensis.</title>
        <authorList>
            <person name="Chen L."/>
            <person name="Yue Q."/>
            <person name="Zhang X."/>
            <person name="Xiang M."/>
            <person name="Wang C."/>
            <person name="Li S."/>
            <person name="Che Y."/>
            <person name="Ortiz-Lopez F.J."/>
            <person name="Bills G.F."/>
            <person name="Liu X."/>
            <person name="An Z."/>
        </authorList>
    </citation>
    <scope>NUCLEOTIDE SEQUENCE [LARGE SCALE GENOMIC DNA]</scope>
    <source>
        <strain evidence="4">ATCC 20868 / MF5171</strain>
    </source>
</reference>
<evidence type="ECO:0000313" key="4">
    <source>
        <dbReference type="Proteomes" id="UP000016922"/>
    </source>
</evidence>
<dbReference type="GO" id="GO:0016853">
    <property type="term" value="F:isomerase activity"/>
    <property type="evidence" value="ECO:0007669"/>
    <property type="project" value="UniProtKB-KW"/>
</dbReference>
<dbReference type="InterPro" id="IPR029069">
    <property type="entry name" value="HotDog_dom_sf"/>
</dbReference>
<dbReference type="Proteomes" id="UP000016922">
    <property type="component" value="Unassembled WGS sequence"/>
</dbReference>
<dbReference type="OrthoDB" id="60204at2759"/>
<dbReference type="OMA" id="PRPIMHG"/>
<dbReference type="GeneID" id="19462677"/>
<dbReference type="InterPro" id="IPR054357">
    <property type="entry name" value="MFE-2_N"/>
</dbReference>
<dbReference type="GO" id="GO:0044594">
    <property type="term" value="F:17-beta-hydroxysteroid dehydrogenase (NAD+) activity"/>
    <property type="evidence" value="ECO:0007669"/>
    <property type="project" value="TreeGrafter"/>
</dbReference>
<accession>S3CYH4</accession>
<evidence type="ECO:0000259" key="1">
    <source>
        <dbReference type="Pfam" id="PF01575"/>
    </source>
</evidence>
<protein>
    <submittedName>
        <fullName evidence="3">Thioesterase/thiol ester dehydrase-isomerase</fullName>
    </submittedName>
</protein>
<gene>
    <name evidence="3" type="ORF">GLAREA_03622</name>
</gene>
<dbReference type="Gene3D" id="3.10.129.10">
    <property type="entry name" value="Hotdog Thioesterase"/>
    <property type="match status" value="2"/>
</dbReference>
<dbReference type="EMBL" id="KE145363">
    <property type="protein sequence ID" value="EPE30655.1"/>
    <property type="molecule type" value="Genomic_DNA"/>
</dbReference>
<dbReference type="GO" id="GO:0004300">
    <property type="term" value="F:enoyl-CoA hydratase activity"/>
    <property type="evidence" value="ECO:0007669"/>
    <property type="project" value="TreeGrafter"/>
</dbReference>
<dbReference type="Pfam" id="PF01575">
    <property type="entry name" value="MaoC_dehydratas"/>
    <property type="match status" value="1"/>
</dbReference>
<sequence length="309" mass="34629">MSVSTPVSWLKRDVLLFALSIGCKVDELQFLYELHPEFQVFPTYPVILCVYPQFKQPRMFLQYSCLQEVIPYSTTLPHPPIPTLTPPPPALDPSKVVDGLRHLTVHHPLPTSTVGRNFRMRKSIVGVYDKGSGTVVHSLHQLVDEDVGRCYSEVHAHSFYVGQGGWGGLRGPKVEDVVMPSREADIVAYERSNTESSLLYRLNGDYNPLHATPEPGTAMGFPGVIMHGLVAWNMCAHAVIRSFGESRGCCLVEFEARFAAPVLPGDHLCIQMWVEDDPQRAERIEVRFLCKVGERVVLKAGRALLKRRI</sequence>
<dbReference type="GO" id="GO:0005777">
    <property type="term" value="C:peroxisome"/>
    <property type="evidence" value="ECO:0007669"/>
    <property type="project" value="TreeGrafter"/>
</dbReference>
<dbReference type="SUPFAM" id="SSF54637">
    <property type="entry name" value="Thioesterase/thiol ester dehydrase-isomerase"/>
    <property type="match status" value="2"/>
</dbReference>
<organism evidence="3 4">
    <name type="scientific">Glarea lozoyensis (strain ATCC 20868 / MF5171)</name>
    <dbReference type="NCBI Taxonomy" id="1116229"/>
    <lineage>
        <taxon>Eukaryota</taxon>
        <taxon>Fungi</taxon>
        <taxon>Dikarya</taxon>
        <taxon>Ascomycota</taxon>
        <taxon>Pezizomycotina</taxon>
        <taxon>Leotiomycetes</taxon>
        <taxon>Helotiales</taxon>
        <taxon>Helotiaceae</taxon>
        <taxon>Glarea</taxon>
    </lineage>
</organism>
<name>S3CYH4_GLAL2</name>
<feature type="domain" description="Peroxisomal multifunctional enzyme type 2-like N-terminal" evidence="2">
    <location>
        <begin position="11"/>
        <end position="51"/>
    </location>
</feature>
<dbReference type="PANTHER" id="PTHR13078:SF57">
    <property type="entry name" value="DEHYDRATASE, PUTATIVE (AFU_ORTHOLOGUE AFUA_5G00640)-RELATED"/>
    <property type="match status" value="1"/>
</dbReference>
<dbReference type="PANTHER" id="PTHR13078">
    <property type="entry name" value="PEROXISOMAL MULTIFUNCTIONAL ENZYME TYPE 2-RELATED"/>
    <property type="match status" value="1"/>
</dbReference>
<evidence type="ECO:0000313" key="3">
    <source>
        <dbReference type="EMBL" id="EPE30655.1"/>
    </source>
</evidence>